<dbReference type="EMBL" id="MT141240">
    <property type="protein sequence ID" value="QJA56840.1"/>
    <property type="molecule type" value="Genomic_DNA"/>
</dbReference>
<sequence>MSGGQRVTNEVRKPVLDYEASEPKQDSIYLSIIGRCQQKVCSITYRLAPALTGSEDEAKPNPVANTKIEHELLVLEENLDEIISRLVI</sequence>
<protein>
    <submittedName>
        <fullName evidence="1">Uncharacterized protein</fullName>
    </submittedName>
</protein>
<gene>
    <name evidence="1" type="ORF">MM415B01784_0030</name>
</gene>
<accession>A0A6M3IH37</accession>
<proteinExistence type="predicted"/>
<reference evidence="1" key="1">
    <citation type="submission" date="2020-03" db="EMBL/GenBank/DDBJ databases">
        <title>The deep terrestrial virosphere.</title>
        <authorList>
            <person name="Holmfeldt K."/>
            <person name="Nilsson E."/>
            <person name="Simone D."/>
            <person name="Lopez-Fernandez M."/>
            <person name="Wu X."/>
            <person name="de Brujin I."/>
            <person name="Lundin D."/>
            <person name="Andersson A."/>
            <person name="Bertilsson S."/>
            <person name="Dopson M."/>
        </authorList>
    </citation>
    <scope>NUCLEOTIDE SEQUENCE</scope>
    <source>
        <strain evidence="1">MM415B01784</strain>
    </source>
</reference>
<dbReference type="AlphaFoldDB" id="A0A6M3IH37"/>
<name>A0A6M3IH37_9ZZZZ</name>
<organism evidence="1">
    <name type="scientific">viral metagenome</name>
    <dbReference type="NCBI Taxonomy" id="1070528"/>
    <lineage>
        <taxon>unclassified sequences</taxon>
        <taxon>metagenomes</taxon>
        <taxon>organismal metagenomes</taxon>
    </lineage>
</organism>
<evidence type="ECO:0000313" key="1">
    <source>
        <dbReference type="EMBL" id="QJA56840.1"/>
    </source>
</evidence>